<gene>
    <name evidence="1" type="ORF">SAMN05216529_10498</name>
</gene>
<keyword evidence="2" id="KW-1185">Reference proteome</keyword>
<name>A0A315ZYQ3_9FIRM</name>
<evidence type="ECO:0000313" key="1">
    <source>
        <dbReference type="EMBL" id="SUQ13787.1"/>
    </source>
</evidence>
<accession>A0A315ZYQ3</accession>
<dbReference type="Proteomes" id="UP000254051">
    <property type="component" value="Unassembled WGS sequence"/>
</dbReference>
<dbReference type="RefSeq" id="WP_109710018.1">
    <property type="nucleotide sequence ID" value="NZ_QGDS01000004.1"/>
</dbReference>
<evidence type="ECO:0000313" key="2">
    <source>
        <dbReference type="Proteomes" id="UP000254051"/>
    </source>
</evidence>
<organism evidence="1 2">
    <name type="scientific">Faecalicatena contorta</name>
    <dbReference type="NCBI Taxonomy" id="39482"/>
    <lineage>
        <taxon>Bacteria</taxon>
        <taxon>Bacillati</taxon>
        <taxon>Bacillota</taxon>
        <taxon>Clostridia</taxon>
        <taxon>Lachnospirales</taxon>
        <taxon>Lachnospiraceae</taxon>
        <taxon>Faecalicatena</taxon>
    </lineage>
</organism>
<dbReference type="EMBL" id="UHJJ01000004">
    <property type="protein sequence ID" value="SUQ13787.1"/>
    <property type="molecule type" value="Genomic_DNA"/>
</dbReference>
<sequence>MVKEMNKMRVIDLKFNKIVCKTGCLRKVGIFILHNRKLAAKAAALRRASQACQTLYSIKS</sequence>
<dbReference type="AlphaFoldDB" id="A0A315ZYQ3"/>
<proteinExistence type="predicted"/>
<protein>
    <submittedName>
        <fullName evidence="1">Uncharacterized protein</fullName>
    </submittedName>
</protein>
<reference evidence="2" key="1">
    <citation type="submission" date="2017-07" db="EMBL/GenBank/DDBJ databases">
        <authorList>
            <person name="Varghese N."/>
            <person name="Submissions S."/>
        </authorList>
    </citation>
    <scope>NUCLEOTIDE SEQUENCE [LARGE SCALE GENOMIC DNA]</scope>
    <source>
        <strain evidence="2">NLAE-zl-C134</strain>
    </source>
</reference>